<comment type="caution">
    <text evidence="5">The sequence shown here is derived from an EMBL/GenBank/DDBJ whole genome shotgun (WGS) entry which is preliminary data.</text>
</comment>
<proteinExistence type="predicted"/>
<reference evidence="5 6" key="1">
    <citation type="submission" date="2024-01" db="EMBL/GenBank/DDBJ databases">
        <title>A telomere-to-telomere, gap-free genome of sweet tea (Lithocarpus litseifolius).</title>
        <authorList>
            <person name="Zhou J."/>
        </authorList>
    </citation>
    <scope>NUCLEOTIDE SEQUENCE [LARGE SCALE GENOMIC DNA]</scope>
    <source>
        <strain evidence="5">Zhou-2022a</strain>
        <tissue evidence="5">Leaf</tissue>
    </source>
</reference>
<organism evidence="5 6">
    <name type="scientific">Lithocarpus litseifolius</name>
    <dbReference type="NCBI Taxonomy" id="425828"/>
    <lineage>
        <taxon>Eukaryota</taxon>
        <taxon>Viridiplantae</taxon>
        <taxon>Streptophyta</taxon>
        <taxon>Embryophyta</taxon>
        <taxon>Tracheophyta</taxon>
        <taxon>Spermatophyta</taxon>
        <taxon>Magnoliopsida</taxon>
        <taxon>eudicotyledons</taxon>
        <taxon>Gunneridae</taxon>
        <taxon>Pentapetalae</taxon>
        <taxon>rosids</taxon>
        <taxon>fabids</taxon>
        <taxon>Fagales</taxon>
        <taxon>Fagaceae</taxon>
        <taxon>Lithocarpus</taxon>
    </lineage>
</organism>
<feature type="region of interest" description="Disordered" evidence="3">
    <location>
        <begin position="17"/>
        <end position="151"/>
    </location>
</feature>
<dbReference type="InterPro" id="IPR027417">
    <property type="entry name" value="P-loop_NTPase"/>
</dbReference>
<dbReference type="GO" id="GO:0016787">
    <property type="term" value="F:hydrolase activity"/>
    <property type="evidence" value="ECO:0007669"/>
    <property type="project" value="UniProtKB-KW"/>
</dbReference>
<dbReference type="GO" id="GO:0004386">
    <property type="term" value="F:helicase activity"/>
    <property type="evidence" value="ECO:0007669"/>
    <property type="project" value="UniProtKB-KW"/>
</dbReference>
<protein>
    <recommendedName>
        <fullName evidence="4">Helicase MOV-10-like beta-barrel domain-containing protein</fullName>
    </recommendedName>
</protein>
<gene>
    <name evidence="5" type="ORF">SO802_010664</name>
</gene>
<dbReference type="PANTHER" id="PTHR45418:SF5">
    <property type="entry name" value="BRCA2-INTERACTING PROTEIN-LIKE-RELATED"/>
    <property type="match status" value="1"/>
</dbReference>
<evidence type="ECO:0000259" key="4">
    <source>
        <dbReference type="Pfam" id="PF21634"/>
    </source>
</evidence>
<dbReference type="Gene3D" id="3.40.50.300">
    <property type="entry name" value="P-loop containing nucleotide triphosphate hydrolases"/>
    <property type="match status" value="1"/>
</dbReference>
<accession>A0AAW2DFC6</accession>
<name>A0AAW2DFC6_9ROSI</name>
<keyword evidence="6" id="KW-1185">Reference proteome</keyword>
<dbReference type="PANTHER" id="PTHR45418">
    <property type="entry name" value="CANCER/TESTIS ANTIGEN 55"/>
    <property type="match status" value="1"/>
</dbReference>
<dbReference type="Pfam" id="PF21634">
    <property type="entry name" value="MOV-10_beta-barrel"/>
    <property type="match status" value="1"/>
</dbReference>
<dbReference type="InterPro" id="IPR049080">
    <property type="entry name" value="MOV-10-like_beta-barrel"/>
</dbReference>
<sequence length="616" mass="69292">MGFLRQIFELVSGFLKSSNESSGKSNSETDKPQHVNQPTFSSTPRQSPSKPPSSKSSNPLPHTFSSRPSTSSSNLSPSPSSLKPPVASSRSYASVLKTTEPPSASSSPTSKKPPQSSPSVVPNSSTLGPRQTSTKQPPAFKPILHTAPNNVTNEEGKMSYMYEKGTPLYAIPEDIKGQIKRDIVPQVLKQPLSPATYKDFFAALLYAEDYYLEKWTDFLLEKVTLKLEKATVYKEKNELKYSDGSDEKDDKIFVAFEIDSVPQRRPFLLSRDMVYAQPSDKEVEAFQGFIYRVVKSNCLLVEFGDDFHSQHHPNRKYDISFSFNRVCLKRAHQAVDTAIETSSQSFIFPQCVSWKNNVNPPLFDAYHELDIDEFRAVRRILSYPGSPPYLLVGPLIGTEVERYVPELKASARTGVVLCEAVIEIYNTSEENRVLICAPINQTCDALMTRLMEVIPESDMFRANAAFREMDGVPSDILRSCPVKDECFECPPLPILQEFKIILSTYVSSFRLYNEGIAAGHFSHIFLVDASSTTEPEATIALAYFANENTSVIVTGAPRNHSGWVRSNMARNYGLRKSYFERLREREPYKNLNPMFITELDDCEQQADGNHSYMSFY</sequence>
<evidence type="ECO:0000256" key="1">
    <source>
        <dbReference type="ARBA" id="ARBA00004496"/>
    </source>
</evidence>
<evidence type="ECO:0000313" key="5">
    <source>
        <dbReference type="EMBL" id="KAL0009162.1"/>
    </source>
</evidence>
<feature type="compositionally biased region" description="Low complexity" evidence="3">
    <location>
        <begin position="101"/>
        <end position="126"/>
    </location>
</feature>
<evidence type="ECO:0000256" key="2">
    <source>
        <dbReference type="ARBA" id="ARBA00022490"/>
    </source>
</evidence>
<feature type="compositionally biased region" description="Polar residues" evidence="3">
    <location>
        <begin position="127"/>
        <end position="136"/>
    </location>
</feature>
<feature type="domain" description="Helicase MOV-10-like beta-barrel" evidence="4">
    <location>
        <begin position="248"/>
        <end position="321"/>
    </location>
</feature>
<feature type="compositionally biased region" description="Low complexity" evidence="3">
    <location>
        <begin position="41"/>
        <end position="89"/>
    </location>
</feature>
<dbReference type="EMBL" id="JAZDWU010000003">
    <property type="protein sequence ID" value="KAL0009162.1"/>
    <property type="molecule type" value="Genomic_DNA"/>
</dbReference>
<dbReference type="Proteomes" id="UP001459277">
    <property type="component" value="Unassembled WGS sequence"/>
</dbReference>
<dbReference type="GO" id="GO:0005524">
    <property type="term" value="F:ATP binding"/>
    <property type="evidence" value="ECO:0007669"/>
    <property type="project" value="UniProtKB-KW"/>
</dbReference>
<dbReference type="AlphaFoldDB" id="A0AAW2DFC6"/>
<feature type="compositionally biased region" description="Low complexity" evidence="3">
    <location>
        <begin position="17"/>
        <end position="26"/>
    </location>
</feature>
<keyword evidence="2" id="KW-0963">Cytoplasm</keyword>
<dbReference type="GO" id="GO:0005737">
    <property type="term" value="C:cytoplasm"/>
    <property type="evidence" value="ECO:0007669"/>
    <property type="project" value="UniProtKB-SubCell"/>
</dbReference>
<evidence type="ECO:0000313" key="6">
    <source>
        <dbReference type="Proteomes" id="UP001459277"/>
    </source>
</evidence>
<comment type="subcellular location">
    <subcellularLocation>
        <location evidence="1">Cytoplasm</location>
    </subcellularLocation>
</comment>
<evidence type="ECO:0000256" key="3">
    <source>
        <dbReference type="SAM" id="MobiDB-lite"/>
    </source>
</evidence>